<evidence type="ECO:0000313" key="2">
    <source>
        <dbReference type="Proteomes" id="UP000236327"/>
    </source>
</evidence>
<name>A0A2K2FYG7_9SPHN</name>
<dbReference type="Proteomes" id="UP000236327">
    <property type="component" value="Unassembled WGS sequence"/>
</dbReference>
<dbReference type="EMBL" id="LYMM01000043">
    <property type="protein sequence ID" value="PNU03784.1"/>
    <property type="molecule type" value="Genomic_DNA"/>
</dbReference>
<dbReference type="RefSeq" id="WP_103096918.1">
    <property type="nucleotide sequence ID" value="NZ_LYMM01000043.1"/>
</dbReference>
<protein>
    <submittedName>
        <fullName evidence="1">Uncharacterized protein</fullName>
    </submittedName>
</protein>
<dbReference type="AlphaFoldDB" id="A0A2K2FYG7"/>
<proteinExistence type="predicted"/>
<comment type="caution">
    <text evidence="1">The sequence shown here is derived from an EMBL/GenBank/DDBJ whole genome shotgun (WGS) entry which is preliminary data.</text>
</comment>
<organism evidence="1 2">
    <name type="scientific">Novosphingobium guangzhouense</name>
    <dbReference type="NCBI Taxonomy" id="1850347"/>
    <lineage>
        <taxon>Bacteria</taxon>
        <taxon>Pseudomonadati</taxon>
        <taxon>Pseudomonadota</taxon>
        <taxon>Alphaproteobacteria</taxon>
        <taxon>Sphingomonadales</taxon>
        <taxon>Sphingomonadaceae</taxon>
        <taxon>Novosphingobium</taxon>
    </lineage>
</organism>
<keyword evidence="2" id="KW-1185">Reference proteome</keyword>
<accession>A0A2K2FYG7</accession>
<dbReference type="OrthoDB" id="7596210at2"/>
<gene>
    <name evidence="1" type="ORF">A8V01_22250</name>
</gene>
<evidence type="ECO:0000313" key="1">
    <source>
        <dbReference type="EMBL" id="PNU03784.1"/>
    </source>
</evidence>
<sequence>MEYRQKLVDAAVDQLRYLTGEQVDQHGTFVQVESGFKMARVIEAVMRVAFDHNEPLVRELAISITPPGEDWTNYRDQAADGLVAVRGSILSQLDPLP</sequence>
<reference evidence="1 2" key="1">
    <citation type="submission" date="2016-05" db="EMBL/GenBank/DDBJ databases">
        <title>Complete genome sequence of Novosphingobium guangzhouense SA925(T).</title>
        <authorList>
            <person name="Sha S."/>
        </authorList>
    </citation>
    <scope>NUCLEOTIDE SEQUENCE [LARGE SCALE GENOMIC DNA]</scope>
    <source>
        <strain evidence="1 2">SA925</strain>
    </source>
</reference>